<dbReference type="SUPFAM" id="SSF52540">
    <property type="entry name" value="P-loop containing nucleoside triphosphate hydrolases"/>
    <property type="match status" value="1"/>
</dbReference>
<sequence>MIDEYGNELICKLPGRFKKQYHLKQDKQYILDIATIGDRIKFIRNQDGSGVITKILERKNYFSRKAIKLRGTAGRGERLEQIFAANIDNIVIITSVSNPKFNNRLLDRILVAAESSRINPLIVINKIDLQNSEIYDEWYELYHDIGYQVFLTSVTGNIGLFELKDRLKGNVNLFCGQSGVGKSSILNSLYPKLNLKVGEVNTVTQKGRHTTVSAVLKHVDDETVVIDTPGIREFAPYGIEKNDLAHYFIEFLPHMNECRFNTCTHYHEPGCAVVEAVDNGEIDVQRYYSYLNLLETIEEDAVY</sequence>
<gene>
    <name evidence="5" type="ORF">MNBD_IGNAVI01-2874</name>
</gene>
<dbReference type="GO" id="GO:0005525">
    <property type="term" value="F:GTP binding"/>
    <property type="evidence" value="ECO:0007669"/>
    <property type="project" value="UniProtKB-KW"/>
</dbReference>
<evidence type="ECO:0000259" key="4">
    <source>
        <dbReference type="PROSITE" id="PS51721"/>
    </source>
</evidence>
<evidence type="ECO:0000256" key="1">
    <source>
        <dbReference type="ARBA" id="ARBA00022741"/>
    </source>
</evidence>
<dbReference type="InterPro" id="IPR004881">
    <property type="entry name" value="Ribosome_biogen_GTPase_RsgA"/>
</dbReference>
<dbReference type="InterPro" id="IPR010914">
    <property type="entry name" value="RsgA_GTPase_dom"/>
</dbReference>
<keyword evidence="1" id="KW-0547">Nucleotide-binding</keyword>
<dbReference type="AlphaFoldDB" id="A0A3B1CC77"/>
<name>A0A3B1CC77_9ZZZZ</name>
<dbReference type="Gene3D" id="1.10.40.50">
    <property type="entry name" value="Probable gtpase engc, domain 3"/>
    <property type="match status" value="1"/>
</dbReference>
<dbReference type="InterPro" id="IPR030378">
    <property type="entry name" value="G_CP_dom"/>
</dbReference>
<dbReference type="CDD" id="cd01854">
    <property type="entry name" value="YjeQ_EngC"/>
    <property type="match status" value="1"/>
</dbReference>
<dbReference type="Gene3D" id="3.40.50.300">
    <property type="entry name" value="P-loop containing nucleotide triphosphate hydrolases"/>
    <property type="match status" value="1"/>
</dbReference>
<protein>
    <submittedName>
        <fullName evidence="5">Ribosome small subunit biogenesis RbfA-release protein RsgA</fullName>
    </submittedName>
</protein>
<dbReference type="Pfam" id="PF03193">
    <property type="entry name" value="RsgA_GTPase"/>
    <property type="match status" value="1"/>
</dbReference>
<accession>A0A3B1CC77</accession>
<evidence type="ECO:0000313" key="5">
    <source>
        <dbReference type="EMBL" id="VAX25792.1"/>
    </source>
</evidence>
<evidence type="ECO:0000259" key="3">
    <source>
        <dbReference type="PROSITE" id="PS50936"/>
    </source>
</evidence>
<dbReference type="PANTHER" id="PTHR32120:SF11">
    <property type="entry name" value="SMALL RIBOSOMAL SUBUNIT BIOGENESIS GTPASE RSGA 1, MITOCHONDRIAL-RELATED"/>
    <property type="match status" value="1"/>
</dbReference>
<dbReference type="NCBIfam" id="TIGR00157">
    <property type="entry name" value="ribosome small subunit-dependent GTPase A"/>
    <property type="match status" value="1"/>
</dbReference>
<proteinExistence type="inferred from homology"/>
<organism evidence="5">
    <name type="scientific">hydrothermal vent metagenome</name>
    <dbReference type="NCBI Taxonomy" id="652676"/>
    <lineage>
        <taxon>unclassified sequences</taxon>
        <taxon>metagenomes</taxon>
        <taxon>ecological metagenomes</taxon>
    </lineage>
</organism>
<feature type="domain" description="CP-type G" evidence="4">
    <location>
        <begin position="76"/>
        <end position="234"/>
    </location>
</feature>
<keyword evidence="2" id="KW-0342">GTP-binding</keyword>
<dbReference type="HAMAP" id="MF_01820">
    <property type="entry name" value="GTPase_RsgA"/>
    <property type="match status" value="1"/>
</dbReference>
<dbReference type="InterPro" id="IPR027417">
    <property type="entry name" value="P-loop_NTPase"/>
</dbReference>
<dbReference type="EMBL" id="UOGD01000310">
    <property type="protein sequence ID" value="VAX25792.1"/>
    <property type="molecule type" value="Genomic_DNA"/>
</dbReference>
<dbReference type="GO" id="GO:0003924">
    <property type="term" value="F:GTPase activity"/>
    <property type="evidence" value="ECO:0007669"/>
    <property type="project" value="InterPro"/>
</dbReference>
<feature type="domain" description="EngC GTPase" evidence="3">
    <location>
        <begin position="85"/>
        <end position="232"/>
    </location>
</feature>
<dbReference type="PANTHER" id="PTHR32120">
    <property type="entry name" value="SMALL RIBOSOMAL SUBUNIT BIOGENESIS GTPASE RSGA"/>
    <property type="match status" value="1"/>
</dbReference>
<evidence type="ECO:0000256" key="2">
    <source>
        <dbReference type="ARBA" id="ARBA00023134"/>
    </source>
</evidence>
<reference evidence="5" key="1">
    <citation type="submission" date="2018-06" db="EMBL/GenBank/DDBJ databases">
        <authorList>
            <person name="Zhirakovskaya E."/>
        </authorList>
    </citation>
    <scope>NUCLEOTIDE SEQUENCE</scope>
</reference>
<dbReference type="PROSITE" id="PS51721">
    <property type="entry name" value="G_CP"/>
    <property type="match status" value="1"/>
</dbReference>
<dbReference type="PROSITE" id="PS50936">
    <property type="entry name" value="ENGC_GTPASE"/>
    <property type="match status" value="1"/>
</dbReference>